<dbReference type="Proteomes" id="UP000615446">
    <property type="component" value="Unassembled WGS sequence"/>
</dbReference>
<evidence type="ECO:0008006" key="4">
    <source>
        <dbReference type="Google" id="ProtNLM"/>
    </source>
</evidence>
<evidence type="ECO:0000313" key="3">
    <source>
        <dbReference type="Proteomes" id="UP000615446"/>
    </source>
</evidence>
<name>A0A8H3QFN7_9GLOM</name>
<protein>
    <recommendedName>
        <fullName evidence="4">Secreted protein</fullName>
    </recommendedName>
</protein>
<proteinExistence type="predicted"/>
<evidence type="ECO:0000313" key="2">
    <source>
        <dbReference type="EMBL" id="GES79115.1"/>
    </source>
</evidence>
<dbReference type="EMBL" id="BLAL01000043">
    <property type="protein sequence ID" value="GES79115.1"/>
    <property type="molecule type" value="Genomic_DNA"/>
</dbReference>
<feature type="signal peptide" evidence="1">
    <location>
        <begin position="1"/>
        <end position="21"/>
    </location>
</feature>
<dbReference type="AlphaFoldDB" id="A0A8H3QFN7"/>
<feature type="chain" id="PRO_5034609251" description="Secreted protein" evidence="1">
    <location>
        <begin position="22"/>
        <end position="158"/>
    </location>
</feature>
<sequence length="158" mass="18767">MTKNVYLAFFFLTCFMRLSLQRSFANLNIEQCISETCSLGNKYAAGIEFQRPRTWTRKFSFISILTRQNSASFRWISASSNVFVLSERRVICFATGVAKLFFFENRWERWERRMITRSEKNMVIEAYDDARTKLMIGFARYKIFGVRISRLNLCFCCK</sequence>
<accession>A0A8H3QFN7</accession>
<comment type="caution">
    <text evidence="2">The sequence shown here is derived from an EMBL/GenBank/DDBJ whole genome shotgun (WGS) entry which is preliminary data.</text>
</comment>
<reference evidence="2" key="1">
    <citation type="submission" date="2019-10" db="EMBL/GenBank/DDBJ databases">
        <title>Conservation and host-specific expression of non-tandemly repeated heterogenous ribosome RNA gene in arbuscular mycorrhizal fungi.</title>
        <authorList>
            <person name="Maeda T."/>
            <person name="Kobayashi Y."/>
            <person name="Nakagawa T."/>
            <person name="Ezawa T."/>
            <person name="Yamaguchi K."/>
            <person name="Bino T."/>
            <person name="Nishimoto Y."/>
            <person name="Shigenobu S."/>
            <person name="Kawaguchi M."/>
        </authorList>
    </citation>
    <scope>NUCLEOTIDE SEQUENCE</scope>
    <source>
        <strain evidence="2">HR1</strain>
    </source>
</reference>
<organism evidence="2 3">
    <name type="scientific">Rhizophagus clarus</name>
    <dbReference type="NCBI Taxonomy" id="94130"/>
    <lineage>
        <taxon>Eukaryota</taxon>
        <taxon>Fungi</taxon>
        <taxon>Fungi incertae sedis</taxon>
        <taxon>Mucoromycota</taxon>
        <taxon>Glomeromycotina</taxon>
        <taxon>Glomeromycetes</taxon>
        <taxon>Glomerales</taxon>
        <taxon>Glomeraceae</taxon>
        <taxon>Rhizophagus</taxon>
    </lineage>
</organism>
<evidence type="ECO:0000256" key="1">
    <source>
        <dbReference type="SAM" id="SignalP"/>
    </source>
</evidence>
<keyword evidence="1" id="KW-0732">Signal</keyword>
<gene>
    <name evidence="2" type="ORF">RCL2_000642800</name>
</gene>